<dbReference type="Proteomes" id="UP001162992">
    <property type="component" value="Chromosome 15"/>
</dbReference>
<proteinExistence type="predicted"/>
<keyword evidence="2" id="KW-1185">Reference proteome</keyword>
<protein>
    <submittedName>
        <fullName evidence="1">Uncharacterized protein</fullName>
    </submittedName>
</protein>
<gene>
    <name evidence="1" type="ORF">O6H91_15G083800</name>
</gene>
<reference evidence="2" key="1">
    <citation type="journal article" date="2024" name="Proc. Natl. Acad. Sci. U.S.A.">
        <title>Extraordinary preservation of gene collinearity over three hundred million years revealed in homosporous lycophytes.</title>
        <authorList>
            <person name="Li C."/>
            <person name="Wickell D."/>
            <person name="Kuo L.Y."/>
            <person name="Chen X."/>
            <person name="Nie B."/>
            <person name="Liao X."/>
            <person name="Peng D."/>
            <person name="Ji J."/>
            <person name="Jenkins J."/>
            <person name="Williams M."/>
            <person name="Shu S."/>
            <person name="Plott C."/>
            <person name="Barry K."/>
            <person name="Rajasekar S."/>
            <person name="Grimwood J."/>
            <person name="Han X."/>
            <person name="Sun S."/>
            <person name="Hou Z."/>
            <person name="He W."/>
            <person name="Dai G."/>
            <person name="Sun C."/>
            <person name="Schmutz J."/>
            <person name="Leebens-Mack J.H."/>
            <person name="Li F.W."/>
            <person name="Wang L."/>
        </authorList>
    </citation>
    <scope>NUCLEOTIDE SEQUENCE [LARGE SCALE GENOMIC DNA]</scope>
    <source>
        <strain evidence="2">cv. PW_Plant_1</strain>
    </source>
</reference>
<dbReference type="EMBL" id="CM055106">
    <property type="protein sequence ID" value="KAJ7530185.1"/>
    <property type="molecule type" value="Genomic_DNA"/>
</dbReference>
<organism evidence="1 2">
    <name type="scientific">Diphasiastrum complanatum</name>
    <name type="common">Issler's clubmoss</name>
    <name type="synonym">Lycopodium complanatum</name>
    <dbReference type="NCBI Taxonomy" id="34168"/>
    <lineage>
        <taxon>Eukaryota</taxon>
        <taxon>Viridiplantae</taxon>
        <taxon>Streptophyta</taxon>
        <taxon>Embryophyta</taxon>
        <taxon>Tracheophyta</taxon>
        <taxon>Lycopodiopsida</taxon>
        <taxon>Lycopodiales</taxon>
        <taxon>Lycopodiaceae</taxon>
        <taxon>Lycopodioideae</taxon>
        <taxon>Diphasiastrum</taxon>
    </lineage>
</organism>
<comment type="caution">
    <text evidence="1">The sequence shown here is derived from an EMBL/GenBank/DDBJ whole genome shotgun (WGS) entry which is preliminary data.</text>
</comment>
<sequence length="101" mass="11103">MDAASKLGSKRKVEIVLNKMAKSPILLVLLTAVLSSSGKNVVPSLRFLLFFLASQIQESSEARQARLFFLVNVIVIAIWVRSKSLTSLPPSEYSCQAIKLP</sequence>
<evidence type="ECO:0000313" key="1">
    <source>
        <dbReference type="EMBL" id="KAJ7530185.1"/>
    </source>
</evidence>
<name>A0ACC2BK72_DIPCM</name>
<accession>A0ACC2BK72</accession>
<evidence type="ECO:0000313" key="2">
    <source>
        <dbReference type="Proteomes" id="UP001162992"/>
    </source>
</evidence>